<evidence type="ECO:0000256" key="2">
    <source>
        <dbReference type="ARBA" id="ARBA00005170"/>
    </source>
</evidence>
<reference evidence="9" key="1">
    <citation type="submission" date="2021-07" db="EMBL/GenBank/DDBJ databases">
        <authorList>
            <person name="Durling M."/>
        </authorList>
    </citation>
    <scope>NUCLEOTIDE SEQUENCE</scope>
</reference>
<dbReference type="InterPro" id="IPR005128">
    <property type="entry name" value="Acetolactate_a_deCO2ase"/>
</dbReference>
<comment type="catalytic activity">
    <reaction evidence="1">
        <text>(2S)-2-acetolactate + H(+) = (R)-acetoin + CO2</text>
        <dbReference type="Rhea" id="RHEA:21580"/>
        <dbReference type="ChEBI" id="CHEBI:15378"/>
        <dbReference type="ChEBI" id="CHEBI:15686"/>
        <dbReference type="ChEBI" id="CHEBI:16526"/>
        <dbReference type="ChEBI" id="CHEBI:58476"/>
        <dbReference type="EC" id="4.1.1.5"/>
    </reaction>
</comment>
<name>A0A9N9PZS2_9HELO</name>
<dbReference type="GO" id="GO:0047605">
    <property type="term" value="F:acetolactate decarboxylase activity"/>
    <property type="evidence" value="ECO:0007669"/>
    <property type="project" value="UniProtKB-EC"/>
</dbReference>
<dbReference type="CDD" id="cd17299">
    <property type="entry name" value="acetolactate_decarboxylase"/>
    <property type="match status" value="1"/>
</dbReference>
<proteinExistence type="inferred from homology"/>
<gene>
    <name evidence="9" type="ORF">HYFRA_00006272</name>
</gene>
<evidence type="ECO:0000256" key="1">
    <source>
        <dbReference type="ARBA" id="ARBA00001784"/>
    </source>
</evidence>
<keyword evidence="7" id="KW-0005">Acetoin biosynthesis</keyword>
<evidence type="ECO:0000256" key="3">
    <source>
        <dbReference type="ARBA" id="ARBA00007106"/>
    </source>
</evidence>
<dbReference type="Pfam" id="PF03306">
    <property type="entry name" value="AAL_decarboxy"/>
    <property type="match status" value="1"/>
</dbReference>
<keyword evidence="6" id="KW-0210">Decarboxylase</keyword>
<dbReference type="AlphaFoldDB" id="A0A9N9PZS2"/>
<evidence type="ECO:0000256" key="8">
    <source>
        <dbReference type="ARBA" id="ARBA00023239"/>
    </source>
</evidence>
<dbReference type="EMBL" id="CAJVRL010000115">
    <property type="protein sequence ID" value="CAG8961730.1"/>
    <property type="molecule type" value="Genomic_DNA"/>
</dbReference>
<comment type="similarity">
    <text evidence="3">Belongs to the alpha-acetolactate decarboxylase family.</text>
</comment>
<dbReference type="Gene3D" id="3.30.1330.80">
    <property type="entry name" value="Hypothetical protein, similar to alpha- acetolactate decarboxylase, domain 2"/>
    <property type="match status" value="2"/>
</dbReference>
<evidence type="ECO:0000256" key="4">
    <source>
        <dbReference type="ARBA" id="ARBA00013204"/>
    </source>
</evidence>
<dbReference type="OrthoDB" id="509395at2759"/>
<keyword evidence="8" id="KW-0456">Lyase</keyword>
<evidence type="ECO:0000256" key="6">
    <source>
        <dbReference type="ARBA" id="ARBA00022793"/>
    </source>
</evidence>
<evidence type="ECO:0000313" key="9">
    <source>
        <dbReference type="EMBL" id="CAG8961730.1"/>
    </source>
</evidence>
<comment type="pathway">
    <text evidence="2">Polyol metabolism; (R,R)-butane-2,3-diol biosynthesis; (R,R)-butane-2,3-diol from pyruvate: step 2/3.</text>
</comment>
<dbReference type="NCBIfam" id="TIGR01252">
    <property type="entry name" value="acetolac_decarb"/>
    <property type="match status" value="1"/>
</dbReference>
<keyword evidence="10" id="KW-1185">Reference proteome</keyword>
<dbReference type="SUPFAM" id="SSF117856">
    <property type="entry name" value="AF0104/ALDC/Ptd012-like"/>
    <property type="match status" value="1"/>
</dbReference>
<dbReference type="PANTHER" id="PTHR35524">
    <property type="entry name" value="ALPHA-ACETOLACTATE DECARBOXYLASE"/>
    <property type="match status" value="1"/>
</dbReference>
<evidence type="ECO:0000256" key="7">
    <source>
        <dbReference type="ARBA" id="ARBA00023061"/>
    </source>
</evidence>
<accession>A0A9N9PZS2</accession>
<sequence length="290" mass="32343">MANCYGLIGLTTKIILYTAWNIEPKNTVRSQSPDFKSRGHCCHPNHDQSNHRKLIKMEENHIYQYSLINALMSGISETGIPVSKFLQKGNQGLGTFVRMDGELLSLDGKVYQLQSEGRVREASPSDQIPFGVATNFVPQVTKPVRLENKDAIDRELQAFNGHSKNLFLSYRIVGRFKRIKARTVKGQEYKGQPLSELGDKQFIATYEDVDATIVGFRSPKSWQGFAVAGEHLHFISDDRKAGGHVLEVEAESVEMGMATAANIHVELPTSDDFNEADLVMDDDGIKKVEG</sequence>
<evidence type="ECO:0000313" key="10">
    <source>
        <dbReference type="Proteomes" id="UP000696280"/>
    </source>
</evidence>
<dbReference type="GO" id="GO:0045151">
    <property type="term" value="P:acetoin biosynthetic process"/>
    <property type="evidence" value="ECO:0007669"/>
    <property type="project" value="UniProtKB-KW"/>
</dbReference>
<evidence type="ECO:0000256" key="5">
    <source>
        <dbReference type="ARBA" id="ARBA00020164"/>
    </source>
</evidence>
<dbReference type="EC" id="4.1.1.5" evidence="4"/>
<protein>
    <recommendedName>
        <fullName evidence="5">Alpha-acetolactate decarboxylase</fullName>
        <ecNumber evidence="4">4.1.1.5</ecNumber>
    </recommendedName>
</protein>
<dbReference type="PANTHER" id="PTHR35524:SF1">
    <property type="entry name" value="ALPHA-ACETOLACTATE DECARBOXYLASE"/>
    <property type="match status" value="1"/>
</dbReference>
<comment type="caution">
    <text evidence="9">The sequence shown here is derived from an EMBL/GenBank/DDBJ whole genome shotgun (WGS) entry which is preliminary data.</text>
</comment>
<organism evidence="9 10">
    <name type="scientific">Hymenoscyphus fraxineus</name>
    <dbReference type="NCBI Taxonomy" id="746836"/>
    <lineage>
        <taxon>Eukaryota</taxon>
        <taxon>Fungi</taxon>
        <taxon>Dikarya</taxon>
        <taxon>Ascomycota</taxon>
        <taxon>Pezizomycotina</taxon>
        <taxon>Leotiomycetes</taxon>
        <taxon>Helotiales</taxon>
        <taxon>Helotiaceae</taxon>
        <taxon>Hymenoscyphus</taxon>
    </lineage>
</organism>
<dbReference type="Proteomes" id="UP000696280">
    <property type="component" value="Unassembled WGS sequence"/>
</dbReference>